<dbReference type="AlphaFoldDB" id="A0A8S1X968"/>
<accession>A0A8S1X968</accession>
<comment type="caution">
    <text evidence="2">The sequence shown here is derived from an EMBL/GenBank/DDBJ whole genome shotgun (WGS) entry which is preliminary data.</text>
</comment>
<evidence type="ECO:0000313" key="2">
    <source>
        <dbReference type="EMBL" id="CAD8197538.1"/>
    </source>
</evidence>
<protein>
    <recommendedName>
        <fullName evidence="4">Transmembrane protein</fullName>
    </recommendedName>
</protein>
<organism evidence="2 3">
    <name type="scientific">Paramecium pentaurelia</name>
    <dbReference type="NCBI Taxonomy" id="43138"/>
    <lineage>
        <taxon>Eukaryota</taxon>
        <taxon>Sar</taxon>
        <taxon>Alveolata</taxon>
        <taxon>Ciliophora</taxon>
        <taxon>Intramacronucleata</taxon>
        <taxon>Oligohymenophorea</taxon>
        <taxon>Peniculida</taxon>
        <taxon>Parameciidae</taxon>
        <taxon>Paramecium</taxon>
    </lineage>
</organism>
<feature type="transmembrane region" description="Helical" evidence="1">
    <location>
        <begin position="232"/>
        <end position="256"/>
    </location>
</feature>
<keyword evidence="1" id="KW-0812">Transmembrane</keyword>
<keyword evidence="3" id="KW-1185">Reference proteome</keyword>
<reference evidence="2" key="1">
    <citation type="submission" date="2021-01" db="EMBL/GenBank/DDBJ databases">
        <authorList>
            <consortium name="Genoscope - CEA"/>
            <person name="William W."/>
        </authorList>
    </citation>
    <scope>NUCLEOTIDE SEQUENCE</scope>
</reference>
<keyword evidence="1" id="KW-1133">Transmembrane helix</keyword>
<evidence type="ECO:0000256" key="1">
    <source>
        <dbReference type="SAM" id="Phobius"/>
    </source>
</evidence>
<gene>
    <name evidence="2" type="ORF">PPENT_87.1.T1150158</name>
</gene>
<dbReference type="Proteomes" id="UP000689195">
    <property type="component" value="Unassembled WGS sequence"/>
</dbReference>
<dbReference type="EMBL" id="CAJJDO010000115">
    <property type="protein sequence ID" value="CAD8197538.1"/>
    <property type="molecule type" value="Genomic_DNA"/>
</dbReference>
<feature type="transmembrane region" description="Helical" evidence="1">
    <location>
        <begin position="334"/>
        <end position="357"/>
    </location>
</feature>
<evidence type="ECO:0008006" key="4">
    <source>
        <dbReference type="Google" id="ProtNLM"/>
    </source>
</evidence>
<sequence length="457" mass="55064">MVINKIKMVALLFVKLKKVMNIPEKKVDVSFTNSSSDNNLVIKSEINFLNICTLIEININFFEPPEFEYNLTQFQINETSVYGCQIDFEFLKTISEINLIQLMIPLFYFQMKQKKLQQHPENQYFTMWNQKQQSQQIVSASNQFTFILQLIGPLTIFFGGLDPFWTILEILTWINYFYFYNIDYPLNVKQFFKQIQWDDIFAIPNLIELNKPTDSYYFEALQNFQKKVLTHYLYEIFKCFVFSIDFYLKLCFNFFLQQKLCLKKNQDHYQQKLQQITQIIIVTLLIQLRLNYHNDLYQQNLQSNLFSIVDLFILDIFMASLLQITCNYNFDHYILIINFGLALFNLIFIFVLLQVYIHCNSKHTLLLKHTIYQRNFFAIYHSINFENSHAKKYCYWNIIRKAAFIFSNLYFYEKSLLQTILCCISCSINQTFLLFENPLKIKYHYSKQVYLNFPYFV</sequence>
<keyword evidence="1" id="KW-0472">Membrane</keyword>
<feature type="transmembrane region" description="Helical" evidence="1">
    <location>
        <begin position="304"/>
        <end position="322"/>
    </location>
</feature>
<name>A0A8S1X968_9CILI</name>
<dbReference type="PANTHER" id="PTHR38934">
    <property type="entry name" value="HYPHALLY REGULATED CELL WALL PROTEIN 1"/>
    <property type="match status" value="1"/>
</dbReference>
<dbReference type="OrthoDB" id="409374at2759"/>
<proteinExistence type="predicted"/>
<evidence type="ECO:0000313" key="3">
    <source>
        <dbReference type="Proteomes" id="UP000689195"/>
    </source>
</evidence>
<dbReference type="PANTHER" id="PTHR38934:SF6">
    <property type="entry name" value="CHROMOSOME UNDETERMINED SCAFFOLD_176, WHOLE GENOME SHOTGUN SEQUENCE"/>
    <property type="match status" value="1"/>
</dbReference>
<feature type="transmembrane region" description="Helical" evidence="1">
    <location>
        <begin position="276"/>
        <end position="292"/>
    </location>
</feature>